<feature type="domain" description="PAS" evidence="2">
    <location>
        <begin position="439"/>
        <end position="509"/>
    </location>
</feature>
<dbReference type="GO" id="GO:0006355">
    <property type="term" value="P:regulation of DNA-templated transcription"/>
    <property type="evidence" value="ECO:0007669"/>
    <property type="project" value="InterPro"/>
</dbReference>
<dbReference type="InterPro" id="IPR001610">
    <property type="entry name" value="PAC"/>
</dbReference>
<feature type="domain" description="PAC" evidence="3">
    <location>
        <begin position="92"/>
        <end position="141"/>
    </location>
</feature>
<dbReference type="InterPro" id="IPR000160">
    <property type="entry name" value="GGDEF_dom"/>
</dbReference>
<dbReference type="InterPro" id="IPR043128">
    <property type="entry name" value="Rev_trsase/Diguanyl_cyclase"/>
</dbReference>
<dbReference type="PROSITE" id="PS50112">
    <property type="entry name" value="PAS"/>
    <property type="match status" value="1"/>
</dbReference>
<dbReference type="EMBL" id="PKUN01000025">
    <property type="protein sequence ID" value="PLX60348.1"/>
    <property type="molecule type" value="Genomic_DNA"/>
</dbReference>
<dbReference type="Gene3D" id="3.30.450.40">
    <property type="match status" value="1"/>
</dbReference>
<evidence type="ECO:0000256" key="1">
    <source>
        <dbReference type="ARBA" id="ARBA00001946"/>
    </source>
</evidence>
<dbReference type="CDD" id="cd01949">
    <property type="entry name" value="GGDEF"/>
    <property type="match status" value="1"/>
</dbReference>
<dbReference type="FunFam" id="3.30.70.270:FF:000001">
    <property type="entry name" value="Diguanylate cyclase domain protein"/>
    <property type="match status" value="1"/>
</dbReference>
<gene>
    <name evidence="5" type="ORF">C0630_16260</name>
</gene>
<dbReference type="PANTHER" id="PTHR46663">
    <property type="entry name" value="DIGUANYLATE CYCLASE DGCT-RELATED"/>
    <property type="match status" value="1"/>
</dbReference>
<evidence type="ECO:0000313" key="5">
    <source>
        <dbReference type="EMBL" id="PLX60348.1"/>
    </source>
</evidence>
<dbReference type="SUPFAM" id="SSF55073">
    <property type="entry name" value="Nucleotide cyclase"/>
    <property type="match status" value="1"/>
</dbReference>
<dbReference type="Proteomes" id="UP000235015">
    <property type="component" value="Unassembled WGS sequence"/>
</dbReference>
<dbReference type="RefSeq" id="WP_273440590.1">
    <property type="nucleotide sequence ID" value="NZ_PKUN01000025.1"/>
</dbReference>
<dbReference type="InterPro" id="IPR029016">
    <property type="entry name" value="GAF-like_dom_sf"/>
</dbReference>
<dbReference type="SUPFAM" id="SSF55785">
    <property type="entry name" value="PYP-like sensor domain (PAS domain)"/>
    <property type="match status" value="3"/>
</dbReference>
<protein>
    <recommendedName>
        <fullName evidence="7">Diguanylate cyclase</fullName>
    </recommendedName>
</protein>
<evidence type="ECO:0000259" key="4">
    <source>
        <dbReference type="PROSITE" id="PS50887"/>
    </source>
</evidence>
<comment type="caution">
    <text evidence="5">The sequence shown here is derived from an EMBL/GenBank/DDBJ whole genome shotgun (WGS) entry which is preliminary data.</text>
</comment>
<dbReference type="PANTHER" id="PTHR46663:SF3">
    <property type="entry name" value="SLL0267 PROTEIN"/>
    <property type="match status" value="1"/>
</dbReference>
<dbReference type="Pfam" id="PF00990">
    <property type="entry name" value="GGDEF"/>
    <property type="match status" value="1"/>
</dbReference>
<dbReference type="InterPro" id="IPR000014">
    <property type="entry name" value="PAS"/>
</dbReference>
<dbReference type="SMART" id="SM00091">
    <property type="entry name" value="PAS"/>
    <property type="match status" value="3"/>
</dbReference>
<dbReference type="AlphaFoldDB" id="A0A2N6CTA3"/>
<dbReference type="NCBIfam" id="TIGR00254">
    <property type="entry name" value="GGDEF"/>
    <property type="match status" value="1"/>
</dbReference>
<dbReference type="InterPro" id="IPR013767">
    <property type="entry name" value="PAS_fold"/>
</dbReference>
<dbReference type="NCBIfam" id="TIGR00229">
    <property type="entry name" value="sensory_box"/>
    <property type="match status" value="1"/>
</dbReference>
<organism evidence="5 6">
    <name type="scientific">Sedimenticola selenatireducens</name>
    <dbReference type="NCBI Taxonomy" id="191960"/>
    <lineage>
        <taxon>Bacteria</taxon>
        <taxon>Pseudomonadati</taxon>
        <taxon>Pseudomonadota</taxon>
        <taxon>Gammaproteobacteria</taxon>
        <taxon>Chromatiales</taxon>
        <taxon>Sedimenticolaceae</taxon>
        <taxon>Sedimenticola</taxon>
    </lineage>
</organism>
<dbReference type="Pfam" id="PF00989">
    <property type="entry name" value="PAS"/>
    <property type="match status" value="1"/>
</dbReference>
<accession>A0A2N6CTA3</accession>
<name>A0A2N6CTA3_9GAMM</name>
<dbReference type="Gene3D" id="3.30.70.270">
    <property type="match status" value="1"/>
</dbReference>
<evidence type="ECO:0000259" key="3">
    <source>
        <dbReference type="PROSITE" id="PS50113"/>
    </source>
</evidence>
<dbReference type="STRING" id="1111735.GCA_000428045_02489"/>
<dbReference type="SUPFAM" id="SSF55781">
    <property type="entry name" value="GAF domain-like"/>
    <property type="match status" value="1"/>
</dbReference>
<dbReference type="SMART" id="SM00086">
    <property type="entry name" value="PAC"/>
    <property type="match status" value="2"/>
</dbReference>
<dbReference type="Pfam" id="PF12860">
    <property type="entry name" value="PAS_7"/>
    <property type="match status" value="2"/>
</dbReference>
<feature type="domain" description="PAC" evidence="3">
    <location>
        <begin position="518"/>
        <end position="570"/>
    </location>
</feature>
<evidence type="ECO:0000259" key="2">
    <source>
        <dbReference type="PROSITE" id="PS50112"/>
    </source>
</evidence>
<comment type="cofactor">
    <cofactor evidence="1">
        <name>Mg(2+)</name>
        <dbReference type="ChEBI" id="CHEBI:18420"/>
    </cofactor>
</comment>
<dbReference type="InterPro" id="IPR000700">
    <property type="entry name" value="PAS-assoc_C"/>
</dbReference>
<dbReference type="Gene3D" id="3.30.450.20">
    <property type="entry name" value="PAS domain"/>
    <property type="match status" value="3"/>
</dbReference>
<dbReference type="InterPro" id="IPR052163">
    <property type="entry name" value="DGC-Regulatory_Protein"/>
</dbReference>
<dbReference type="Pfam" id="PF13185">
    <property type="entry name" value="GAF_2"/>
    <property type="match status" value="1"/>
</dbReference>
<sequence length="751" mass="84090">MSETLVDDVKPENTDVLQTIIDFLPSGITLFDPDLQMIACNEQLKQLLNFPPELFKNGMPTMYELAIFNARRGDYGPGDHEILAQQVLERARNMEPHVYERTRPDGTVLEIRGTPLPDGRGFVTIYTDITERKRAEQEAKRTATYLDTVLNSLPQGVTVMDEQLNLVLWNERFLDVLELPQELMRTGVRMEDVIRYNAKRGDYGAVDPEKKVQEVVDLALRFEPHRMERTRPQAQTIDVEGRTMQIDGKVAGFITTYTDITERKQAGLYEQFRSHTLEMLASGQPLPAILDTIARGMEQLNPAMLCSVLLLDSEGRHLEIGAAPSLPDFYSTALSGTEIGMGVCSSGTAAFTGKRVIVNDIATHPFWADYKELAASAGLSACWSQPIHSSSGQVLGTLAIYHRQPRSPSEYDLSIMEQSAHLASIAIERSAAAEKIHTSEALYRLLTEDTADVVWKTDGDLRFTYISPADERLRGYRADEVLGSHALEMFTEEGAAVVTEMMRKRMIAEKNGEQTGFVIFEAQHRCKDGRVIWGEVLSKPERDAQGAITGYHGITREITERKQMQDQVKQLALYDTLTNLPNRRLLNDRLAQAMAASSRSGCYGALIFLDLDKFKPLNDTHGHAVGDLLLSEAGDRLTGCVRETDTVARFGGDEFVVILRDLTPDKATSISQARIVAEKIRSALSEPYRLPIRHEGQSDDVIEHRCTASIGVSMFINHEASQDDILKWADKAMYHAKEAGRNSIWFYDLQT</sequence>
<dbReference type="InterPro" id="IPR035965">
    <property type="entry name" value="PAS-like_dom_sf"/>
</dbReference>
<dbReference type="InterPro" id="IPR003018">
    <property type="entry name" value="GAF"/>
</dbReference>
<dbReference type="GO" id="GO:0003824">
    <property type="term" value="F:catalytic activity"/>
    <property type="evidence" value="ECO:0007669"/>
    <property type="project" value="UniProtKB-ARBA"/>
</dbReference>
<reference evidence="5 6" key="1">
    <citation type="submission" date="2017-11" db="EMBL/GenBank/DDBJ databases">
        <title>Genome-resolved metagenomics identifies genetic mobility, metabolic interactions, and unexpected diversity in perchlorate-reducing communities.</title>
        <authorList>
            <person name="Barnum T.P."/>
            <person name="Figueroa I.A."/>
            <person name="Carlstrom C.I."/>
            <person name="Lucas L.N."/>
            <person name="Engelbrektson A.L."/>
            <person name="Coates J.D."/>
        </authorList>
    </citation>
    <scope>NUCLEOTIDE SEQUENCE [LARGE SCALE GENOMIC DNA]</scope>
    <source>
        <strain evidence="5">BM301</strain>
    </source>
</reference>
<evidence type="ECO:0000313" key="6">
    <source>
        <dbReference type="Proteomes" id="UP000235015"/>
    </source>
</evidence>
<dbReference type="InterPro" id="IPR029787">
    <property type="entry name" value="Nucleotide_cyclase"/>
</dbReference>
<dbReference type="SMART" id="SM00065">
    <property type="entry name" value="GAF"/>
    <property type="match status" value="1"/>
</dbReference>
<dbReference type="PROSITE" id="PS50887">
    <property type="entry name" value="GGDEF"/>
    <property type="match status" value="1"/>
</dbReference>
<feature type="domain" description="GGDEF" evidence="4">
    <location>
        <begin position="602"/>
        <end position="749"/>
    </location>
</feature>
<proteinExistence type="predicted"/>
<evidence type="ECO:0008006" key="7">
    <source>
        <dbReference type="Google" id="ProtNLM"/>
    </source>
</evidence>
<dbReference type="SMART" id="SM00267">
    <property type="entry name" value="GGDEF"/>
    <property type="match status" value="1"/>
</dbReference>
<dbReference type="PROSITE" id="PS50113">
    <property type="entry name" value="PAC"/>
    <property type="match status" value="2"/>
</dbReference>
<dbReference type="CDD" id="cd00130">
    <property type="entry name" value="PAS"/>
    <property type="match status" value="2"/>
</dbReference>